<dbReference type="PROSITE" id="PS50191">
    <property type="entry name" value="CRAL_TRIO"/>
    <property type="match status" value="1"/>
</dbReference>
<dbReference type="CDD" id="cd00170">
    <property type="entry name" value="SEC14"/>
    <property type="match status" value="1"/>
</dbReference>
<evidence type="ECO:0000259" key="1">
    <source>
        <dbReference type="PROSITE" id="PS50191"/>
    </source>
</evidence>
<dbReference type="SUPFAM" id="SSF46938">
    <property type="entry name" value="CRAL/TRIO N-terminal domain"/>
    <property type="match status" value="1"/>
</dbReference>
<sequence length="334" mass="38215">MVPEQKAAKIQQLREELGEVKYILEDEYLEQYLIARSWNTTQAKEQLLKTFEWREKNHIDMYPVATKENKLPVLYAVRGFNSVPDSNLESLPGLSESVIRVNTYMGGSCLHKVDREGCPIYIERLGLHKAKEIAKHCKIEEVQEYHIGCNEFLHRVVMKDCSKASGRHINRETVIFDCTGMGWHQLHMPALNFIRAIADCDQQYYPETLNKFFLVNAPGAFVYVWKIVKAWLDPGTIAKIQILGADYKEALLKQIAPENLPSFLGGECTCDHMDGGCVPSQVLKNVKPLIAQDYNEKTITPYNIDIMTQAKTSTVMQGSPFYTTYQKEEDINKK</sequence>
<accession>A0A1C7NDV1</accession>
<dbReference type="FunCoup" id="A0A1C7NDV1">
    <property type="interactions" value="48"/>
</dbReference>
<dbReference type="OrthoDB" id="1434354at2759"/>
<name>A0A1C7NDV1_9FUNG</name>
<dbReference type="InterPro" id="IPR051026">
    <property type="entry name" value="PI/PC_transfer"/>
</dbReference>
<dbReference type="Gene3D" id="3.40.525.10">
    <property type="entry name" value="CRAL-TRIO lipid binding domain"/>
    <property type="match status" value="1"/>
</dbReference>
<dbReference type="PANTHER" id="PTHR45657:SF1">
    <property type="entry name" value="CRAL-TRIO DOMAIN-CONTAINING PROTEIN YKL091C-RELATED"/>
    <property type="match status" value="1"/>
</dbReference>
<dbReference type="EMBL" id="LUGH01000234">
    <property type="protein sequence ID" value="OBZ87262.1"/>
    <property type="molecule type" value="Genomic_DNA"/>
</dbReference>
<dbReference type="AlphaFoldDB" id="A0A1C7NDV1"/>
<organism evidence="2 3">
    <name type="scientific">Choanephora cucurbitarum</name>
    <dbReference type="NCBI Taxonomy" id="101091"/>
    <lineage>
        <taxon>Eukaryota</taxon>
        <taxon>Fungi</taxon>
        <taxon>Fungi incertae sedis</taxon>
        <taxon>Mucoromycota</taxon>
        <taxon>Mucoromycotina</taxon>
        <taxon>Mucoromycetes</taxon>
        <taxon>Mucorales</taxon>
        <taxon>Mucorineae</taxon>
        <taxon>Choanephoraceae</taxon>
        <taxon>Choanephoroideae</taxon>
        <taxon>Choanephora</taxon>
    </lineage>
</organism>
<dbReference type="Proteomes" id="UP000093000">
    <property type="component" value="Unassembled WGS sequence"/>
</dbReference>
<dbReference type="PANTHER" id="PTHR45657">
    <property type="entry name" value="CRAL-TRIO DOMAIN-CONTAINING PROTEIN YKL091C-RELATED"/>
    <property type="match status" value="1"/>
</dbReference>
<dbReference type="STRING" id="101091.A0A1C7NDV1"/>
<proteinExistence type="predicted"/>
<protein>
    <submittedName>
        <fullName evidence="2">Phosphatidylinositol/phosphatidylcholine transfer protein SFH11</fullName>
    </submittedName>
</protein>
<reference evidence="2 3" key="1">
    <citation type="submission" date="2016-03" db="EMBL/GenBank/DDBJ databases">
        <title>Choanephora cucurbitarum.</title>
        <authorList>
            <person name="Min B."/>
            <person name="Park H."/>
            <person name="Park J.-H."/>
            <person name="Shin H.-D."/>
            <person name="Choi I.-G."/>
        </authorList>
    </citation>
    <scope>NUCLEOTIDE SEQUENCE [LARGE SCALE GENOMIC DNA]</scope>
    <source>
        <strain evidence="2 3">KUS-F28377</strain>
    </source>
</reference>
<dbReference type="InParanoid" id="A0A1C7NDV1"/>
<evidence type="ECO:0000313" key="2">
    <source>
        <dbReference type="EMBL" id="OBZ87262.1"/>
    </source>
</evidence>
<keyword evidence="3" id="KW-1185">Reference proteome</keyword>
<feature type="domain" description="CRAL-TRIO" evidence="1">
    <location>
        <begin position="97"/>
        <end position="272"/>
    </location>
</feature>
<comment type="caution">
    <text evidence="2">The sequence shown here is derived from an EMBL/GenBank/DDBJ whole genome shotgun (WGS) entry which is preliminary data.</text>
</comment>
<dbReference type="Pfam" id="PF00650">
    <property type="entry name" value="CRAL_TRIO"/>
    <property type="match status" value="1"/>
</dbReference>
<dbReference type="SUPFAM" id="SSF52087">
    <property type="entry name" value="CRAL/TRIO domain"/>
    <property type="match status" value="1"/>
</dbReference>
<dbReference type="InterPro" id="IPR036865">
    <property type="entry name" value="CRAL-TRIO_dom_sf"/>
</dbReference>
<gene>
    <name evidence="2" type="primary">SFH11</name>
    <name evidence="2" type="ORF">A0J61_04684</name>
</gene>
<dbReference type="InterPro" id="IPR036273">
    <property type="entry name" value="CRAL/TRIO_N_dom_sf"/>
</dbReference>
<dbReference type="SMART" id="SM00516">
    <property type="entry name" value="SEC14"/>
    <property type="match status" value="1"/>
</dbReference>
<dbReference type="InterPro" id="IPR001251">
    <property type="entry name" value="CRAL-TRIO_dom"/>
</dbReference>
<evidence type="ECO:0000313" key="3">
    <source>
        <dbReference type="Proteomes" id="UP000093000"/>
    </source>
</evidence>